<feature type="region of interest" description="Disordered" evidence="1">
    <location>
        <begin position="1"/>
        <end position="37"/>
    </location>
</feature>
<feature type="compositionally biased region" description="Polar residues" evidence="1">
    <location>
        <begin position="191"/>
        <end position="202"/>
    </location>
</feature>
<gene>
    <name evidence="2" type="ORF">LTR09_007466</name>
</gene>
<keyword evidence="3" id="KW-1185">Reference proteome</keyword>
<evidence type="ECO:0000256" key="1">
    <source>
        <dbReference type="SAM" id="MobiDB-lite"/>
    </source>
</evidence>
<feature type="region of interest" description="Disordered" evidence="1">
    <location>
        <begin position="416"/>
        <end position="471"/>
    </location>
</feature>
<feature type="compositionally biased region" description="Pro residues" evidence="1">
    <location>
        <begin position="17"/>
        <end position="28"/>
    </location>
</feature>
<proteinExistence type="predicted"/>
<organism evidence="2 3">
    <name type="scientific">Extremus antarcticus</name>
    <dbReference type="NCBI Taxonomy" id="702011"/>
    <lineage>
        <taxon>Eukaryota</taxon>
        <taxon>Fungi</taxon>
        <taxon>Dikarya</taxon>
        <taxon>Ascomycota</taxon>
        <taxon>Pezizomycotina</taxon>
        <taxon>Dothideomycetes</taxon>
        <taxon>Dothideomycetidae</taxon>
        <taxon>Mycosphaerellales</taxon>
        <taxon>Extremaceae</taxon>
        <taxon>Extremus</taxon>
    </lineage>
</organism>
<feature type="region of interest" description="Disordered" evidence="1">
    <location>
        <begin position="189"/>
        <end position="220"/>
    </location>
</feature>
<sequence length="581" mass="61795">MSKEQSEKVGPSGTSTPSPPPTSPPASTPAPAQANASSLPAITFTAINGPGQQYGLPQAQVLAPAVANNHQGQMTVAPSGPPLSSNNQQAPSPAAPSAITTFTIPPSGRTDSQILAGGLPELDALSVLQLAGTHTNKEFIAAWNEQHPRQSVQLKDQTLSRRITAAIRLVEKDSGIPEKTVRDELDRVKESNGTTARKNATTGRARWSTPAKEAKARQDSVLMAVSNAGGRLKHPEWMQEANSDPEAVAEGQQPEGEVDDNQPTYSGGAGEDSGDGGDGEDGEDGADGEDGENGENSEEESELTEEEYRAAAREEALELIRTGGLQAMTGEQLLVVAASFTNHEMVERFNAQHGAGTLTDVSLSKRLRKAYDSIEGRTKEEVKAQVEDYRLRLGTTARKNAFAAERAAEAIAAKKKDAEEARRAQAEAEEEPDSDEDPIADLEEAVERDDIEVSHSPPPPLLDDDDEAPVPAPFSIAPTGHLAAHPGFHTFNSLAPVQQTQPTPYDIGAATATTGTGTDQQQPQVTTNLAQFRHWVNTDDGRPRYHVDNWHYTSEHYTPAMHAAAARGRGRGGGRGRGRGG</sequence>
<feature type="compositionally biased region" description="Acidic residues" evidence="1">
    <location>
        <begin position="272"/>
        <end position="305"/>
    </location>
</feature>
<protein>
    <submittedName>
        <fullName evidence="2">Uncharacterized protein</fullName>
    </submittedName>
</protein>
<comment type="caution">
    <text evidence="2">The sequence shown here is derived from an EMBL/GenBank/DDBJ whole genome shotgun (WGS) entry which is preliminary data.</text>
</comment>
<dbReference type="AlphaFoldDB" id="A0AAJ0DCY0"/>
<dbReference type="Proteomes" id="UP001271007">
    <property type="component" value="Unassembled WGS sequence"/>
</dbReference>
<feature type="compositionally biased region" description="Basic and acidic residues" evidence="1">
    <location>
        <begin position="416"/>
        <end position="426"/>
    </location>
</feature>
<accession>A0AAJ0DCY0</accession>
<feature type="compositionally biased region" description="Low complexity" evidence="1">
    <location>
        <begin position="84"/>
        <end position="95"/>
    </location>
</feature>
<feature type="compositionally biased region" description="Acidic residues" evidence="1">
    <location>
        <begin position="427"/>
        <end position="450"/>
    </location>
</feature>
<name>A0AAJ0DCY0_9PEZI</name>
<reference evidence="2" key="1">
    <citation type="submission" date="2023-04" db="EMBL/GenBank/DDBJ databases">
        <title>Black Yeasts Isolated from many extreme environments.</title>
        <authorList>
            <person name="Coleine C."/>
            <person name="Stajich J.E."/>
            <person name="Selbmann L."/>
        </authorList>
    </citation>
    <scope>NUCLEOTIDE SEQUENCE</scope>
    <source>
        <strain evidence="2">CCFEE 5312</strain>
    </source>
</reference>
<dbReference type="EMBL" id="JAWDJX010000026">
    <property type="protein sequence ID" value="KAK3051443.1"/>
    <property type="molecule type" value="Genomic_DNA"/>
</dbReference>
<feature type="region of interest" description="Disordered" evidence="1">
    <location>
        <begin position="240"/>
        <end position="310"/>
    </location>
</feature>
<evidence type="ECO:0000313" key="3">
    <source>
        <dbReference type="Proteomes" id="UP001271007"/>
    </source>
</evidence>
<feature type="region of interest" description="Disordered" evidence="1">
    <location>
        <begin position="72"/>
        <end position="95"/>
    </location>
</feature>
<evidence type="ECO:0000313" key="2">
    <source>
        <dbReference type="EMBL" id="KAK3051443.1"/>
    </source>
</evidence>